<keyword evidence="3" id="KW-1185">Reference proteome</keyword>
<dbReference type="Proteomes" id="UP001365542">
    <property type="component" value="Unassembled WGS sequence"/>
</dbReference>
<dbReference type="InterPro" id="IPR036047">
    <property type="entry name" value="F-box-like_dom_sf"/>
</dbReference>
<evidence type="ECO:0000313" key="2">
    <source>
        <dbReference type="EMBL" id="KAK6535641.1"/>
    </source>
</evidence>
<name>A0AAV9X739_9PEZI</name>
<dbReference type="PROSITE" id="PS50181">
    <property type="entry name" value="FBOX"/>
    <property type="match status" value="1"/>
</dbReference>
<protein>
    <recommendedName>
        <fullName evidence="1">F-box domain-containing protein</fullName>
    </recommendedName>
</protein>
<dbReference type="InterPro" id="IPR032675">
    <property type="entry name" value="LRR_dom_sf"/>
</dbReference>
<dbReference type="AlphaFoldDB" id="A0AAV9X739"/>
<proteinExistence type="predicted"/>
<dbReference type="InterPro" id="IPR001810">
    <property type="entry name" value="F-box_dom"/>
</dbReference>
<sequence length="556" mass="64600">MQHFLFLPTEIRRLILGYLPLSDLSKICLVSKSMYDVAIPILYSTILLRPHATHGIEPHQSKSLLPVSNKNRHARHIHNIYVIRPSGQKGVADATVKITEFKLMTIVKPNQLFSLSLCGSIRSESNILPFLGQQQSLRAIHLDIPPSFDDAEAFSRLGGCGQTLRTLSLRILKAKREDLDILSLIKLLKKLRNLRSLDLQFRERGRAPPIDPIIWNQGVLLLDAIFGIKSLRELILLGNDIPFGYWANGNPNKRVLGGLTLFKTETVDRGDSSDIFCNLDDKFFFECVNPRTFKCWHFCLGVIYPSFDFADSQYERYVHRNNKLQKLLAECEALEELRVCNLPQMSDYNPANHCLFRARDTLKRLRICSNDWYGMNFLDPWMNEHQYQERQTKIIQDLTALQVLELTINWLDWNISSDSLQLVHILREPDYMDWLEQDLRPTIDEHVLVPNRASFLTQRATQFFRLVKPSMLPAIKVIVFSHLHFFEEHCNGKRYNNIQDDTPQRYPMFFALNKAPKNAFDIGTGQISASELEFRYPWLYDGSWEGKPWDDSSRFW</sequence>
<dbReference type="Pfam" id="PF12937">
    <property type="entry name" value="F-box-like"/>
    <property type="match status" value="1"/>
</dbReference>
<dbReference type="Gene3D" id="3.80.10.10">
    <property type="entry name" value="Ribonuclease Inhibitor"/>
    <property type="match status" value="1"/>
</dbReference>
<dbReference type="SUPFAM" id="SSF81383">
    <property type="entry name" value="F-box domain"/>
    <property type="match status" value="1"/>
</dbReference>
<evidence type="ECO:0000259" key="1">
    <source>
        <dbReference type="PROSITE" id="PS50181"/>
    </source>
</evidence>
<comment type="caution">
    <text evidence="2">The sequence shown here is derived from an EMBL/GenBank/DDBJ whole genome shotgun (WGS) entry which is preliminary data.</text>
</comment>
<organism evidence="2 3">
    <name type="scientific">Orbilia ellipsospora</name>
    <dbReference type="NCBI Taxonomy" id="2528407"/>
    <lineage>
        <taxon>Eukaryota</taxon>
        <taxon>Fungi</taxon>
        <taxon>Dikarya</taxon>
        <taxon>Ascomycota</taxon>
        <taxon>Pezizomycotina</taxon>
        <taxon>Orbiliomycetes</taxon>
        <taxon>Orbiliales</taxon>
        <taxon>Orbiliaceae</taxon>
        <taxon>Orbilia</taxon>
    </lineage>
</organism>
<gene>
    <name evidence="2" type="ORF">TWF694_002096</name>
</gene>
<accession>A0AAV9X739</accession>
<reference evidence="2 3" key="1">
    <citation type="submission" date="2019-10" db="EMBL/GenBank/DDBJ databases">
        <authorList>
            <person name="Palmer J.M."/>
        </authorList>
    </citation>
    <scope>NUCLEOTIDE SEQUENCE [LARGE SCALE GENOMIC DNA]</scope>
    <source>
        <strain evidence="2 3">TWF694</strain>
    </source>
</reference>
<feature type="domain" description="F-box" evidence="1">
    <location>
        <begin position="1"/>
        <end position="46"/>
    </location>
</feature>
<dbReference type="EMBL" id="JAVHJO010000010">
    <property type="protein sequence ID" value="KAK6535641.1"/>
    <property type="molecule type" value="Genomic_DNA"/>
</dbReference>
<dbReference type="SUPFAM" id="SSF52047">
    <property type="entry name" value="RNI-like"/>
    <property type="match status" value="1"/>
</dbReference>
<evidence type="ECO:0000313" key="3">
    <source>
        <dbReference type="Proteomes" id="UP001365542"/>
    </source>
</evidence>